<evidence type="ECO:0000313" key="3">
    <source>
        <dbReference type="Proteomes" id="UP000054632"/>
    </source>
</evidence>
<dbReference type="AlphaFoldDB" id="A0A0V1DNP4"/>
<reference evidence="2 3" key="1">
    <citation type="submission" date="2015-01" db="EMBL/GenBank/DDBJ databases">
        <title>Evolution of Trichinella species and genotypes.</title>
        <authorList>
            <person name="Korhonen P.K."/>
            <person name="Edoardo P."/>
            <person name="Giuseppe L.R."/>
            <person name="Gasser R.B."/>
        </authorList>
    </citation>
    <scope>NUCLEOTIDE SEQUENCE [LARGE SCALE GENOMIC DNA]</scope>
    <source>
        <strain evidence="2">ISS13</strain>
    </source>
</reference>
<name>A0A0V1DNP4_TRIPS</name>
<dbReference type="Proteomes" id="UP000054632">
    <property type="component" value="Unassembled WGS sequence"/>
</dbReference>
<evidence type="ECO:0000313" key="2">
    <source>
        <dbReference type="EMBL" id="KRY63041.1"/>
    </source>
</evidence>
<dbReference type="PANTHER" id="PTHR47331">
    <property type="entry name" value="PHD-TYPE DOMAIN-CONTAINING PROTEIN"/>
    <property type="match status" value="1"/>
</dbReference>
<feature type="non-terminal residue" evidence="2">
    <location>
        <position position="85"/>
    </location>
</feature>
<organism evidence="2 3">
    <name type="scientific">Trichinella pseudospiralis</name>
    <name type="common">Parasitic roundworm</name>
    <dbReference type="NCBI Taxonomy" id="6337"/>
    <lineage>
        <taxon>Eukaryota</taxon>
        <taxon>Metazoa</taxon>
        <taxon>Ecdysozoa</taxon>
        <taxon>Nematoda</taxon>
        <taxon>Enoplea</taxon>
        <taxon>Dorylaimia</taxon>
        <taxon>Trichinellida</taxon>
        <taxon>Trichinellidae</taxon>
        <taxon>Trichinella</taxon>
    </lineage>
</organism>
<proteinExistence type="predicted"/>
<evidence type="ECO:0000256" key="1">
    <source>
        <dbReference type="SAM" id="MobiDB-lite"/>
    </source>
</evidence>
<feature type="region of interest" description="Disordered" evidence="1">
    <location>
        <begin position="1"/>
        <end position="21"/>
    </location>
</feature>
<sequence>MRSEEESQSIESSPSAGKIRNFKGTSLNEQLDSGLKLQADLLGILLRFRRFRVALQSDIAKMFLQVGLREEDRDVCRFLWRKDGP</sequence>
<accession>A0A0V1DNP4</accession>
<comment type="caution">
    <text evidence="2">The sequence shown here is derived from an EMBL/GenBank/DDBJ whole genome shotgun (WGS) entry which is preliminary data.</text>
</comment>
<gene>
    <name evidence="2" type="ORF">T4A_9431</name>
</gene>
<dbReference type="EMBL" id="JYDR01001613">
    <property type="protein sequence ID" value="KRY63041.1"/>
    <property type="molecule type" value="Genomic_DNA"/>
</dbReference>
<protein>
    <submittedName>
        <fullName evidence="2">Uncharacterized protein</fullName>
    </submittedName>
</protein>